<dbReference type="Pfam" id="PF01209">
    <property type="entry name" value="Ubie_methyltran"/>
    <property type="match status" value="1"/>
</dbReference>
<dbReference type="PROSITE" id="PS51608">
    <property type="entry name" value="SAM_MT_UBIE"/>
    <property type="match status" value="1"/>
</dbReference>
<gene>
    <name evidence="4" type="primary">menG</name>
    <name evidence="5" type="ORF">P7079_06750</name>
</gene>
<feature type="binding site" evidence="4">
    <location>
        <position position="83"/>
    </location>
    <ligand>
        <name>S-adenosyl-L-methionine</name>
        <dbReference type="ChEBI" id="CHEBI:59789"/>
    </ligand>
</feature>
<dbReference type="InterPro" id="IPR029063">
    <property type="entry name" value="SAM-dependent_MTases_sf"/>
</dbReference>
<name>A0ABY8FXW9_9ACTO</name>
<keyword evidence="6" id="KW-1185">Reference proteome</keyword>
<comment type="catalytic activity">
    <reaction evidence="4">
        <text>a 2-demethylmenaquinol + S-adenosyl-L-methionine = a menaquinol + S-adenosyl-L-homocysteine + H(+)</text>
        <dbReference type="Rhea" id="RHEA:42640"/>
        <dbReference type="Rhea" id="RHEA-COMP:9539"/>
        <dbReference type="Rhea" id="RHEA-COMP:9563"/>
        <dbReference type="ChEBI" id="CHEBI:15378"/>
        <dbReference type="ChEBI" id="CHEBI:18151"/>
        <dbReference type="ChEBI" id="CHEBI:55437"/>
        <dbReference type="ChEBI" id="CHEBI:57856"/>
        <dbReference type="ChEBI" id="CHEBI:59789"/>
        <dbReference type="EC" id="2.1.1.163"/>
    </reaction>
</comment>
<dbReference type="NCBIfam" id="TIGR01934">
    <property type="entry name" value="MenG_MenH_UbiE"/>
    <property type="match status" value="1"/>
</dbReference>
<keyword evidence="3 4" id="KW-0949">S-adenosyl-L-methionine</keyword>
<evidence type="ECO:0000256" key="1">
    <source>
        <dbReference type="ARBA" id="ARBA00022603"/>
    </source>
</evidence>
<dbReference type="InterPro" id="IPR004033">
    <property type="entry name" value="UbiE/COQ5_MeTrFase"/>
</dbReference>
<evidence type="ECO:0000313" key="6">
    <source>
        <dbReference type="Proteomes" id="UP001215216"/>
    </source>
</evidence>
<feature type="binding site" evidence="4">
    <location>
        <position position="122"/>
    </location>
    <ligand>
        <name>S-adenosyl-L-methionine</name>
        <dbReference type="ChEBI" id="CHEBI:59789"/>
    </ligand>
</feature>
<dbReference type="InterPro" id="IPR023576">
    <property type="entry name" value="UbiE/COQ5_MeTrFase_CS"/>
</dbReference>
<feature type="binding site" evidence="4">
    <location>
        <begin position="105"/>
        <end position="106"/>
    </location>
    <ligand>
        <name>S-adenosyl-L-methionine</name>
        <dbReference type="ChEBI" id="CHEBI:59789"/>
    </ligand>
</feature>
<dbReference type="PANTHER" id="PTHR43591:SF24">
    <property type="entry name" value="2-METHOXY-6-POLYPRENYL-1,4-BENZOQUINOL METHYLASE, MITOCHONDRIAL"/>
    <property type="match status" value="1"/>
</dbReference>
<dbReference type="SUPFAM" id="SSF53335">
    <property type="entry name" value="S-adenosyl-L-methionine-dependent methyltransferases"/>
    <property type="match status" value="1"/>
</dbReference>
<comment type="pathway">
    <text evidence="4">Quinol/quinone metabolism; menaquinone biosynthesis; menaquinol from 1,4-dihydroxy-2-naphthoate: step 2/2.</text>
</comment>
<dbReference type="PANTHER" id="PTHR43591">
    <property type="entry name" value="METHYLTRANSFERASE"/>
    <property type="match status" value="1"/>
</dbReference>
<keyword evidence="2 4" id="KW-0808">Transferase</keyword>
<dbReference type="CDD" id="cd02440">
    <property type="entry name" value="AdoMet_MTases"/>
    <property type="match status" value="1"/>
</dbReference>
<comment type="similarity">
    <text evidence="4">Belongs to the class I-like SAM-binding methyltransferase superfamily. MenG/UbiE family.</text>
</comment>
<evidence type="ECO:0000256" key="4">
    <source>
        <dbReference type="HAMAP-Rule" id="MF_01813"/>
    </source>
</evidence>
<sequence length="231" mass="25593">MLCMKRATLDKKPGDVSSMFDDVAAKYDLMNTVLTGGQIFSWRRTTTAAIAPKPGEKILDLAAGTGTSAAQYAKEGADVVALDFSAGMIEEGKRRYPHLEFVQGDAMNLPFDDNTFDAVTISYGIRNVNDPHQALKEMYRVVKPGGRLVVAEFSSPSNVAFNQLYSFFLSSVMPLAARFSSDPPAYDYLVESIRQWPAQRGFAKWIQRAGWHDVEFKNLSGGIVALHRAWK</sequence>
<dbReference type="GO" id="GO:0032259">
    <property type="term" value="P:methylation"/>
    <property type="evidence" value="ECO:0007669"/>
    <property type="project" value="UniProtKB-KW"/>
</dbReference>
<evidence type="ECO:0000313" key="5">
    <source>
        <dbReference type="EMBL" id="WFM83087.1"/>
    </source>
</evidence>
<accession>A0ABY8FXW9</accession>
<evidence type="ECO:0000256" key="2">
    <source>
        <dbReference type="ARBA" id="ARBA00022679"/>
    </source>
</evidence>
<dbReference type="Gene3D" id="3.40.50.150">
    <property type="entry name" value="Vaccinia Virus protein VP39"/>
    <property type="match status" value="1"/>
</dbReference>
<keyword evidence="4" id="KW-0474">Menaquinone biosynthesis</keyword>
<dbReference type="GO" id="GO:0043770">
    <property type="term" value="F:demethylmenaquinone methyltransferase activity"/>
    <property type="evidence" value="ECO:0007669"/>
    <property type="project" value="UniProtKB-EC"/>
</dbReference>
<proteinExistence type="inferred from homology"/>
<feature type="binding site" evidence="4">
    <location>
        <position position="65"/>
    </location>
    <ligand>
        <name>S-adenosyl-L-methionine</name>
        <dbReference type="ChEBI" id="CHEBI:59789"/>
    </ligand>
</feature>
<dbReference type="PROSITE" id="PS01184">
    <property type="entry name" value="UBIE_2"/>
    <property type="match status" value="1"/>
</dbReference>
<keyword evidence="1 4" id="KW-0489">Methyltransferase</keyword>
<dbReference type="EC" id="2.1.1.163" evidence="4"/>
<organism evidence="5 6">
    <name type="scientific">Arcanobacterium canis</name>
    <dbReference type="NCBI Taxonomy" id="999183"/>
    <lineage>
        <taxon>Bacteria</taxon>
        <taxon>Bacillati</taxon>
        <taxon>Actinomycetota</taxon>
        <taxon>Actinomycetes</taxon>
        <taxon>Actinomycetales</taxon>
        <taxon>Actinomycetaceae</taxon>
        <taxon>Arcanobacterium</taxon>
    </lineage>
</organism>
<dbReference type="EMBL" id="CP121208">
    <property type="protein sequence ID" value="WFM83087.1"/>
    <property type="molecule type" value="Genomic_DNA"/>
</dbReference>
<dbReference type="HAMAP" id="MF_01813">
    <property type="entry name" value="MenG_UbiE_methyltr"/>
    <property type="match status" value="1"/>
</dbReference>
<reference evidence="5 6" key="1">
    <citation type="submission" date="2023-03" db="EMBL/GenBank/DDBJ databases">
        <title>Complete genome of Arcanobacterium canis strain DSM 25104 isolated in 2010 from a canine otitis externa in Germany.</title>
        <authorList>
            <person name="Borowiak M."/>
            <person name="Kreitlow A."/>
            <person name="Malorny B."/>
            <person name="Laemmler C."/>
            <person name="Prenger-Berninghoff E."/>
            <person name="Ploetz M."/>
            <person name="Abdulmawjood A."/>
        </authorList>
    </citation>
    <scope>NUCLEOTIDE SEQUENCE [LARGE SCALE GENOMIC DNA]</scope>
    <source>
        <strain evidence="5 6">DSM 25104</strain>
    </source>
</reference>
<protein>
    <recommendedName>
        <fullName evidence="4">Demethylmenaquinone methyltransferase</fullName>
        <ecNumber evidence="4">2.1.1.163</ecNumber>
    </recommendedName>
</protein>
<comment type="function">
    <text evidence="4">Methyltransferase required for the conversion of demethylmenaquinol (DMKH2) to menaquinol (MKH2).</text>
</comment>
<evidence type="ECO:0000256" key="3">
    <source>
        <dbReference type="ARBA" id="ARBA00022691"/>
    </source>
</evidence>
<dbReference type="NCBIfam" id="NF001241">
    <property type="entry name" value="PRK00216.1-2"/>
    <property type="match status" value="1"/>
</dbReference>
<dbReference type="Proteomes" id="UP001215216">
    <property type="component" value="Chromosome"/>
</dbReference>